<feature type="region of interest" description="Disordered" evidence="1">
    <location>
        <begin position="214"/>
        <end position="237"/>
    </location>
</feature>
<accession>A0A2V1P069</accession>
<feature type="compositionally biased region" description="Acidic residues" evidence="1">
    <location>
        <begin position="367"/>
        <end position="379"/>
    </location>
</feature>
<dbReference type="Pfam" id="PF19263">
    <property type="entry name" value="DUF5906"/>
    <property type="match status" value="1"/>
</dbReference>
<evidence type="ECO:0000256" key="1">
    <source>
        <dbReference type="SAM" id="MobiDB-lite"/>
    </source>
</evidence>
<proteinExistence type="predicted"/>
<comment type="caution">
    <text evidence="3">The sequence shown here is derived from an EMBL/GenBank/DDBJ whole genome shotgun (WGS) entry which is preliminary data.</text>
</comment>
<reference evidence="4" key="1">
    <citation type="submission" date="2018-05" db="EMBL/GenBank/DDBJ databases">
        <authorList>
            <person name="Du Z."/>
            <person name="Wang X."/>
        </authorList>
    </citation>
    <scope>NUCLEOTIDE SEQUENCE [LARGE SCALE GENOMIC DNA]</scope>
    <source>
        <strain evidence="4">WDS4C29</strain>
    </source>
</reference>
<protein>
    <recommendedName>
        <fullName evidence="2">NrS-1 polymerase-like helicase domain-containing protein</fullName>
    </recommendedName>
</protein>
<sequence length="919" mass="104338">MSENDFQILRISQGKHRGRVKNIQIPWRKFCRKFAEPSVDSSVTYGQYLKLGVDEQGEKKSAPGYIVGAQFADGKRRLANMQKRTLISFDLDEVKPAQMDEIEMGLSDICKYEFLRHTSRKHCPESPRWRIHMPISRPVDHDEANAITRILAAMIFSDPQESIDAVDVVSHRYAQVSYMPSRSKDQEYRCEVNHGELLDPDELLESFPGNWKDHTQLPMRSDESSARAADPNRRMELPTDKSGIMGAWCRTYTVDDCITEFLSDVYEPGVSTDGHNRYTYLQGTGSNGAVSYDDGLFLYSNHGTDPIEGAANAWDLCRIHLFGELDKDAREGTSPGSLPSFKAMAKFASEQEDVQIEIAREVNGLFDDADDEDEEEEADPAPGGRVKKNPLSEHEESDEIEKDDFVDTFEDDIDAFLGGSDAAEEDDIDAFLGGADEPEEKPKKKKKKKKKPLTLLEQMNRDHAFVQNGSTPLIADFRQEKKVNWRSVFGFQTEYRNRLVPDHEGKMKTLANWWLDHPKRQSYPLGVVFRPDEKVSKGMLNLWTGWAIEPDPAQDCQFILDYIWRILANQDQEHYDYLLSWLADIVQNPAQKPGVALVLKGLKGAGKDTLAEIMRRIVGDRHRAKITDTKMIGDKFNAAFETALIAQLEEASWGGNMDAKGTLQSYITSPTIRIERKGVDAIELDSFVRLIFTANEDWVVPATADERRYAVFEVSNERAGPKQKPFWRDFYSRLDNGGAEGFLAYLMEWERPDHIDVGTPPETKALSDQKLAGLRGVTLWWFGLLYDGEVPGDIVFSDSFEGDEDGDLDDPGWESDWVTVETNSVRAEYDQWRKNNIRKAQERDPRAFGKDLRTLCPSMERLRKGASGRQTRVYRLPPLDVCRAEFAAAQNVNVSDCGFPEFDGDDTEIDRGDLESENQ</sequence>
<dbReference type="InterPro" id="IPR045455">
    <property type="entry name" value="NrS-1_pol-like_helicase"/>
</dbReference>
<feature type="region of interest" description="Disordered" evidence="1">
    <location>
        <begin position="365"/>
        <end position="404"/>
    </location>
</feature>
<feature type="domain" description="NrS-1 polymerase-like helicase" evidence="2">
    <location>
        <begin position="599"/>
        <end position="708"/>
    </location>
</feature>
<dbReference type="RefSeq" id="WP_109389845.1">
    <property type="nucleotide sequence ID" value="NZ_QETF01000022.1"/>
</dbReference>
<feature type="compositionally biased region" description="Acidic residues" evidence="1">
    <location>
        <begin position="395"/>
        <end position="404"/>
    </location>
</feature>
<dbReference type="SUPFAM" id="SSF52540">
    <property type="entry name" value="P-loop containing nucleoside triphosphate hydrolases"/>
    <property type="match status" value="1"/>
</dbReference>
<gene>
    <name evidence="3" type="ORF">DFK10_14990</name>
</gene>
<evidence type="ECO:0000313" key="3">
    <source>
        <dbReference type="EMBL" id="PWG15835.1"/>
    </source>
</evidence>
<dbReference type="AlphaFoldDB" id="A0A2V1P069"/>
<dbReference type="EMBL" id="QETF01000022">
    <property type="protein sequence ID" value="PWG15835.1"/>
    <property type="molecule type" value="Genomic_DNA"/>
</dbReference>
<feature type="region of interest" description="Disordered" evidence="1">
    <location>
        <begin position="432"/>
        <end position="451"/>
    </location>
</feature>
<feature type="region of interest" description="Disordered" evidence="1">
    <location>
        <begin position="897"/>
        <end position="919"/>
    </location>
</feature>
<feature type="compositionally biased region" description="Basic and acidic residues" evidence="1">
    <location>
        <begin position="909"/>
        <end position="919"/>
    </location>
</feature>
<organism evidence="3 4">
    <name type="scientific">Salibaculum griseiflavum</name>
    <dbReference type="NCBI Taxonomy" id="1914409"/>
    <lineage>
        <taxon>Bacteria</taxon>
        <taxon>Pseudomonadati</taxon>
        <taxon>Pseudomonadota</taxon>
        <taxon>Alphaproteobacteria</taxon>
        <taxon>Rhodobacterales</taxon>
        <taxon>Roseobacteraceae</taxon>
        <taxon>Salibaculum</taxon>
    </lineage>
</organism>
<dbReference type="OrthoDB" id="8215052at2"/>
<dbReference type="InterPro" id="IPR027417">
    <property type="entry name" value="P-loop_NTPase"/>
</dbReference>
<keyword evidence="4" id="KW-1185">Reference proteome</keyword>
<dbReference type="Proteomes" id="UP000245293">
    <property type="component" value="Unassembled WGS sequence"/>
</dbReference>
<evidence type="ECO:0000313" key="4">
    <source>
        <dbReference type="Proteomes" id="UP000245293"/>
    </source>
</evidence>
<name>A0A2V1P069_9RHOB</name>
<evidence type="ECO:0000259" key="2">
    <source>
        <dbReference type="Pfam" id="PF19263"/>
    </source>
</evidence>
<dbReference type="Gene3D" id="3.40.50.300">
    <property type="entry name" value="P-loop containing nucleotide triphosphate hydrolases"/>
    <property type="match status" value="1"/>
</dbReference>